<dbReference type="EC" id="2.7.1.-" evidence="7"/>
<reference evidence="7 8" key="1">
    <citation type="journal article" date="2024" name="Front. Microbiol.">
        <title>Novel thermophilic genera Geochorda gen. nov. and Carboxydochorda gen. nov. from the deep terrestrial subsurface reveal the ecophysiological diversity in the class Limnochordia.</title>
        <authorList>
            <person name="Karnachuk O.V."/>
            <person name="Lukina A.P."/>
            <person name="Avakyan M.R."/>
            <person name="Kadnikov V.V."/>
            <person name="Begmatov S."/>
            <person name="Beletsky A.V."/>
            <person name="Vlasova K.G."/>
            <person name="Novikov A.A."/>
            <person name="Shcherbakova V.A."/>
            <person name="Mardanov A.V."/>
            <person name="Ravin N.V."/>
        </authorList>
    </citation>
    <scope>NUCLEOTIDE SEQUENCE [LARGE SCALE GENOMIC DNA]</scope>
    <source>
        <strain evidence="7 8">L945</strain>
    </source>
</reference>
<name>A0ABZ1BYM1_9FIRM</name>
<protein>
    <submittedName>
        <fullName evidence="7">Carbohydrate kinase</fullName>
        <ecNumber evidence="7">2.7.1.-</ecNumber>
    </submittedName>
</protein>
<dbReference type="CDD" id="cd01167">
    <property type="entry name" value="bac_FRK"/>
    <property type="match status" value="1"/>
</dbReference>
<dbReference type="PANTHER" id="PTHR43085:SF1">
    <property type="entry name" value="PSEUDOURIDINE KINASE-RELATED"/>
    <property type="match status" value="1"/>
</dbReference>
<dbReference type="GO" id="GO:0016301">
    <property type="term" value="F:kinase activity"/>
    <property type="evidence" value="ECO:0007669"/>
    <property type="project" value="UniProtKB-KW"/>
</dbReference>
<evidence type="ECO:0000313" key="8">
    <source>
        <dbReference type="Proteomes" id="UP001332192"/>
    </source>
</evidence>
<dbReference type="InterPro" id="IPR011611">
    <property type="entry name" value="PfkB_dom"/>
</dbReference>
<dbReference type="PROSITE" id="PS00583">
    <property type="entry name" value="PFKB_KINASES_1"/>
    <property type="match status" value="1"/>
</dbReference>
<dbReference type="PANTHER" id="PTHR43085">
    <property type="entry name" value="HEXOKINASE FAMILY MEMBER"/>
    <property type="match status" value="1"/>
</dbReference>
<evidence type="ECO:0000256" key="5">
    <source>
        <dbReference type="ARBA" id="ARBA00022840"/>
    </source>
</evidence>
<evidence type="ECO:0000256" key="4">
    <source>
        <dbReference type="ARBA" id="ARBA00022777"/>
    </source>
</evidence>
<keyword evidence="2 7" id="KW-0808">Transferase</keyword>
<keyword evidence="3" id="KW-0547">Nucleotide-binding</keyword>
<feature type="domain" description="Carbohydrate kinase PfkB" evidence="6">
    <location>
        <begin position="1"/>
        <end position="320"/>
    </location>
</feature>
<gene>
    <name evidence="7" type="ORF">U7230_13940</name>
</gene>
<dbReference type="EMBL" id="CP141615">
    <property type="protein sequence ID" value="WRP17167.1"/>
    <property type="molecule type" value="Genomic_DNA"/>
</dbReference>
<dbReference type="PROSITE" id="PS00584">
    <property type="entry name" value="PFKB_KINASES_2"/>
    <property type="match status" value="1"/>
</dbReference>
<keyword evidence="8" id="KW-1185">Reference proteome</keyword>
<evidence type="ECO:0000256" key="1">
    <source>
        <dbReference type="ARBA" id="ARBA00010688"/>
    </source>
</evidence>
<accession>A0ABZ1BYM1</accession>
<keyword evidence="5" id="KW-0067">ATP-binding</keyword>
<evidence type="ECO:0000256" key="3">
    <source>
        <dbReference type="ARBA" id="ARBA00022741"/>
    </source>
</evidence>
<keyword evidence="4 7" id="KW-0418">Kinase</keyword>
<dbReference type="Pfam" id="PF00294">
    <property type="entry name" value="PfkB"/>
    <property type="match status" value="1"/>
</dbReference>
<proteinExistence type="inferred from homology"/>
<dbReference type="SUPFAM" id="SSF53613">
    <property type="entry name" value="Ribokinase-like"/>
    <property type="match status" value="1"/>
</dbReference>
<evidence type="ECO:0000259" key="6">
    <source>
        <dbReference type="Pfam" id="PF00294"/>
    </source>
</evidence>
<evidence type="ECO:0000313" key="7">
    <source>
        <dbReference type="EMBL" id="WRP17167.1"/>
    </source>
</evidence>
<evidence type="ECO:0000256" key="2">
    <source>
        <dbReference type="ARBA" id="ARBA00022679"/>
    </source>
</evidence>
<dbReference type="RefSeq" id="WP_324716439.1">
    <property type="nucleotide sequence ID" value="NZ_CP141615.1"/>
</dbReference>
<comment type="similarity">
    <text evidence="1">Belongs to the carbohydrate kinase PfkB family.</text>
</comment>
<dbReference type="InterPro" id="IPR002173">
    <property type="entry name" value="Carboh/pur_kinase_PfkB_CS"/>
</dbReference>
<dbReference type="InterPro" id="IPR029056">
    <property type="entry name" value="Ribokinase-like"/>
</dbReference>
<sequence length="332" mass="34836">MPDVVVVGEALIDMVSDRPGVSIGEAPGFRKCPGGAPANVAVGLARLGASVGFVGVVGDDPFGRYLKAFLRQNGVDVTYMRVTKEALTTLAFVALGPRGETEFSFYRRPGADTLVSPEDLSPAYLASARLFHFGTVSMAEQPSQSAVWAGIERAAAAGLSISLDVNYRPALWADPAQALVLTRRALEAVHLLKTSGDELEMLSGSRDEAGARRLLDDYSRLSLVVVTEGPQGSWAVTRGGAVARAAAFEVEAVDTTGAGDAFWAAALWQLLGLARRAGRSPKEVAAALDAPALRRLLATANAAGALTVQVQGAMTALPTREELDRFTARIAS</sequence>
<dbReference type="Gene3D" id="3.40.1190.20">
    <property type="match status" value="1"/>
</dbReference>
<dbReference type="InterPro" id="IPR050306">
    <property type="entry name" value="PfkB_Carbo_kinase"/>
</dbReference>
<dbReference type="Proteomes" id="UP001332192">
    <property type="component" value="Chromosome"/>
</dbReference>
<organism evidence="7 8">
    <name type="scientific">Carboxydichorda subterranea</name>
    <dbReference type="NCBI Taxonomy" id="3109565"/>
    <lineage>
        <taxon>Bacteria</taxon>
        <taxon>Bacillati</taxon>
        <taxon>Bacillota</taxon>
        <taxon>Limnochordia</taxon>
        <taxon>Limnochordales</taxon>
        <taxon>Geochordaceae</taxon>
        <taxon>Carboxydichorda</taxon>
    </lineage>
</organism>